<keyword evidence="3" id="KW-1185">Reference proteome</keyword>
<sequence length="130" mass="12949">MCCSAREGRGAFLAHEEGRQGAITASFSASPARHPGVPPTRPGRAPASPRSRRLGLPAALRADPGAAAAAWPARAPRERRPVGIPGILGLGNGGISSPASGFQAAGGGTLALDQEAEVNANGTIKVPAVT</sequence>
<feature type="region of interest" description="Disordered" evidence="1">
    <location>
        <begin position="25"/>
        <end position="54"/>
    </location>
</feature>
<evidence type="ECO:0000313" key="3">
    <source>
        <dbReference type="Proteomes" id="UP001178461"/>
    </source>
</evidence>
<organism evidence="2 3">
    <name type="scientific">Podarcis lilfordi</name>
    <name type="common">Lilford's wall lizard</name>
    <dbReference type="NCBI Taxonomy" id="74358"/>
    <lineage>
        <taxon>Eukaryota</taxon>
        <taxon>Metazoa</taxon>
        <taxon>Chordata</taxon>
        <taxon>Craniata</taxon>
        <taxon>Vertebrata</taxon>
        <taxon>Euteleostomi</taxon>
        <taxon>Lepidosauria</taxon>
        <taxon>Squamata</taxon>
        <taxon>Bifurcata</taxon>
        <taxon>Unidentata</taxon>
        <taxon>Episquamata</taxon>
        <taxon>Laterata</taxon>
        <taxon>Lacertibaenia</taxon>
        <taxon>Lacertidae</taxon>
        <taxon>Podarcis</taxon>
    </lineage>
</organism>
<feature type="compositionally biased region" description="Low complexity" evidence="1">
    <location>
        <begin position="42"/>
        <end position="54"/>
    </location>
</feature>
<reference evidence="2" key="1">
    <citation type="submission" date="2022-12" db="EMBL/GenBank/DDBJ databases">
        <authorList>
            <person name="Alioto T."/>
            <person name="Alioto T."/>
            <person name="Gomez Garrido J."/>
        </authorList>
    </citation>
    <scope>NUCLEOTIDE SEQUENCE</scope>
</reference>
<gene>
    <name evidence="2" type="ORF">PODLI_1B008493</name>
</gene>
<dbReference type="Proteomes" id="UP001178461">
    <property type="component" value="Chromosome 6"/>
</dbReference>
<dbReference type="AlphaFoldDB" id="A0AA35KFA3"/>
<evidence type="ECO:0000313" key="2">
    <source>
        <dbReference type="EMBL" id="CAI5776249.1"/>
    </source>
</evidence>
<dbReference type="EMBL" id="OX395131">
    <property type="protein sequence ID" value="CAI5776249.1"/>
    <property type="molecule type" value="Genomic_DNA"/>
</dbReference>
<accession>A0AA35KFA3</accession>
<evidence type="ECO:0000256" key="1">
    <source>
        <dbReference type="SAM" id="MobiDB-lite"/>
    </source>
</evidence>
<proteinExistence type="predicted"/>
<name>A0AA35KFA3_9SAUR</name>
<protein>
    <submittedName>
        <fullName evidence="2">Uncharacterized protein</fullName>
    </submittedName>
</protein>